<evidence type="ECO:0000313" key="3">
    <source>
        <dbReference type="Proteomes" id="UP000216063"/>
    </source>
</evidence>
<evidence type="ECO:0000256" key="1">
    <source>
        <dbReference type="SAM" id="SignalP"/>
    </source>
</evidence>
<protein>
    <recommendedName>
        <fullName evidence="4">PE domain-containing protein</fullName>
    </recommendedName>
</protein>
<evidence type="ECO:0000313" key="2">
    <source>
        <dbReference type="EMBL" id="OYN75198.1"/>
    </source>
</evidence>
<proteinExistence type="predicted"/>
<dbReference type="RefSeq" id="WP_094484059.1">
    <property type="nucleotide sequence ID" value="NZ_NOZR01000031.1"/>
</dbReference>
<dbReference type="EMBL" id="NOZR01000031">
    <property type="protein sequence ID" value="OYN75198.1"/>
    <property type="molecule type" value="Genomic_DNA"/>
</dbReference>
<gene>
    <name evidence="2" type="ORF">CG716_26170</name>
</gene>
<dbReference type="AlphaFoldDB" id="A0A255D796"/>
<keyword evidence="3" id="KW-1185">Reference proteome</keyword>
<name>A0A255D796_9MYCO</name>
<accession>A0A255D796</accession>
<reference evidence="2 3" key="1">
    <citation type="submission" date="2017-07" db="EMBL/GenBank/DDBJ databases">
        <title>The new phylogeny of genus Mycobacterium.</title>
        <authorList>
            <person name="Tortoli E."/>
            <person name="Trovato A."/>
            <person name="Cirillo D.M."/>
        </authorList>
    </citation>
    <scope>NUCLEOTIDE SEQUENCE [LARGE SCALE GENOMIC DNA]</scope>
    <source>
        <strain evidence="2 3">ATCC 33027</strain>
    </source>
</reference>
<feature type="chain" id="PRO_5012852488" description="PE domain-containing protein" evidence="1">
    <location>
        <begin position="24"/>
        <end position="256"/>
    </location>
</feature>
<organism evidence="2 3">
    <name type="scientific">Mycolicibacterium sphagni</name>
    <dbReference type="NCBI Taxonomy" id="1786"/>
    <lineage>
        <taxon>Bacteria</taxon>
        <taxon>Bacillati</taxon>
        <taxon>Actinomycetota</taxon>
        <taxon>Actinomycetes</taxon>
        <taxon>Mycobacteriales</taxon>
        <taxon>Mycobacteriaceae</taxon>
        <taxon>Mycolicibacterium</taxon>
    </lineage>
</organism>
<comment type="caution">
    <text evidence="2">The sequence shown here is derived from an EMBL/GenBank/DDBJ whole genome shotgun (WGS) entry which is preliminary data.</text>
</comment>
<evidence type="ECO:0008006" key="4">
    <source>
        <dbReference type="Google" id="ProtNLM"/>
    </source>
</evidence>
<dbReference type="Proteomes" id="UP000216063">
    <property type="component" value="Unassembled WGS sequence"/>
</dbReference>
<feature type="signal peptide" evidence="1">
    <location>
        <begin position="1"/>
        <end position="23"/>
    </location>
</feature>
<keyword evidence="1" id="KW-0732">Signal</keyword>
<sequence>MYESRIFAPFLAAALIAGTGAYATPGQVPATTTIRITLAAASAQSAATTAPWTGEDLEAAFLARVNASYPGLVDVIRDSVAVYTDLAAGQSLTEVLAEFGPRFDAIDSDGEGVGFLTTLTQTRELLLIAPTVVDGSLTISAAVPGAFAQLFTAFTAGFTNVVAAAGTPNMPAAVRAARNQVVSAFNAGLNAIAPVVQQVSEEISAALASLPIEAITPPASVRPASATAAETAGNARVATSARAVSKPLARKHVHVQ</sequence>